<evidence type="ECO:0000313" key="1">
    <source>
        <dbReference type="EMBL" id="CDM27734.1"/>
    </source>
</evidence>
<organism evidence="1 2">
    <name type="scientific">Penicillium roqueforti (strain FM164)</name>
    <dbReference type="NCBI Taxonomy" id="1365484"/>
    <lineage>
        <taxon>Eukaryota</taxon>
        <taxon>Fungi</taxon>
        <taxon>Dikarya</taxon>
        <taxon>Ascomycota</taxon>
        <taxon>Pezizomycotina</taxon>
        <taxon>Eurotiomycetes</taxon>
        <taxon>Eurotiomycetidae</taxon>
        <taxon>Eurotiales</taxon>
        <taxon>Aspergillaceae</taxon>
        <taxon>Penicillium</taxon>
    </lineage>
</organism>
<dbReference type="AlphaFoldDB" id="W6Q0J7"/>
<protein>
    <submittedName>
        <fullName evidence="1">Genomic scaffold, ProqFM164S01</fullName>
    </submittedName>
</protein>
<sequence>MTCTPNPPVLTQLTLTLPSLLKSYQPGPDLQYHDRIDFDDDGDFELPPADIRLSDAKSPRMKEHGKPHLCVMLQRFYLRDLSVHEPTVGSRARLLGPHDCHSWCLAGTGYFLFFFFFWRRPASKSEDIEDTPLKDIIVGEQPEGTGEKIHAGDDVEARTPPVRKMGRIGWWRWVDGGFGGTSAYRVFQPSQKLQFASKKQKTTEDQQDDPLSLGDGTFYGLRRWRIQASYA</sequence>
<keyword evidence="2" id="KW-1185">Reference proteome</keyword>
<evidence type="ECO:0000313" key="2">
    <source>
        <dbReference type="Proteomes" id="UP000030686"/>
    </source>
</evidence>
<accession>W6Q0J7</accession>
<dbReference type="Proteomes" id="UP000030686">
    <property type="component" value="Unassembled WGS sequence"/>
</dbReference>
<proteinExistence type="predicted"/>
<gene>
    <name evidence="1" type="ORF">PROQFM164_S01g001545</name>
</gene>
<dbReference type="EMBL" id="HG792015">
    <property type="protein sequence ID" value="CDM27734.1"/>
    <property type="molecule type" value="Genomic_DNA"/>
</dbReference>
<name>W6Q0J7_PENRF</name>
<reference evidence="1" key="1">
    <citation type="journal article" date="2014" name="Nat. Commun.">
        <title>Multiple recent horizontal transfers of a large genomic region in cheese making fungi.</title>
        <authorList>
            <person name="Cheeseman K."/>
            <person name="Ropars J."/>
            <person name="Renault P."/>
            <person name="Dupont J."/>
            <person name="Gouzy J."/>
            <person name="Branca A."/>
            <person name="Abraham A.L."/>
            <person name="Ceppi M."/>
            <person name="Conseiller E."/>
            <person name="Debuchy R."/>
            <person name="Malagnac F."/>
            <person name="Goarin A."/>
            <person name="Silar P."/>
            <person name="Lacoste S."/>
            <person name="Sallet E."/>
            <person name="Bensimon A."/>
            <person name="Giraud T."/>
            <person name="Brygoo Y."/>
        </authorList>
    </citation>
    <scope>NUCLEOTIDE SEQUENCE [LARGE SCALE GENOMIC DNA]</scope>
    <source>
        <strain evidence="1">FM164</strain>
    </source>
</reference>